<accession>A0ABV5K7Q2</accession>
<dbReference type="CDD" id="cd04301">
    <property type="entry name" value="NAT_SF"/>
    <property type="match status" value="1"/>
</dbReference>
<keyword evidence="5" id="KW-1185">Reference proteome</keyword>
<dbReference type="PANTHER" id="PTHR43877:SF2">
    <property type="entry name" value="AMINOALKYLPHOSPHONATE N-ACETYLTRANSFERASE-RELATED"/>
    <property type="match status" value="1"/>
</dbReference>
<dbReference type="InterPro" id="IPR000182">
    <property type="entry name" value="GNAT_dom"/>
</dbReference>
<evidence type="ECO:0000313" key="5">
    <source>
        <dbReference type="Proteomes" id="UP001589750"/>
    </source>
</evidence>
<dbReference type="Gene3D" id="3.40.630.30">
    <property type="match status" value="1"/>
</dbReference>
<dbReference type="PANTHER" id="PTHR43877">
    <property type="entry name" value="AMINOALKYLPHOSPHONATE N-ACETYLTRANSFERASE-RELATED-RELATED"/>
    <property type="match status" value="1"/>
</dbReference>
<sequence length="172" mass="18753">MTFELRRVTPDDWRLLRDVRLRALADAPDAFGSTRALAEGLTESDWRDRADNGGLTLVALGSSGVDEERGLGMGGAFAPDGGPTACVWGMWTDPVARGRGIGAAVLDDLVAWCREPRRPGPAYDEVRLHVTQGNDAARRLYVARGFVPTGAWEPLREGSPLRIEELALRLRS</sequence>
<dbReference type="EMBL" id="JBHMDG010000009">
    <property type="protein sequence ID" value="MFB9312781.1"/>
    <property type="molecule type" value="Genomic_DNA"/>
</dbReference>
<evidence type="ECO:0000256" key="1">
    <source>
        <dbReference type="ARBA" id="ARBA00022679"/>
    </source>
</evidence>
<evidence type="ECO:0000256" key="2">
    <source>
        <dbReference type="ARBA" id="ARBA00023315"/>
    </source>
</evidence>
<dbReference type="InterPro" id="IPR050832">
    <property type="entry name" value="Bact_Acetyltransf"/>
</dbReference>
<keyword evidence="2" id="KW-0012">Acyltransferase</keyword>
<evidence type="ECO:0000313" key="4">
    <source>
        <dbReference type="EMBL" id="MFB9312781.1"/>
    </source>
</evidence>
<keyword evidence="1" id="KW-0808">Transferase</keyword>
<dbReference type="Pfam" id="PF00583">
    <property type="entry name" value="Acetyltransf_1"/>
    <property type="match status" value="1"/>
</dbReference>
<evidence type="ECO:0000259" key="3">
    <source>
        <dbReference type="PROSITE" id="PS51186"/>
    </source>
</evidence>
<dbReference type="SUPFAM" id="SSF55729">
    <property type="entry name" value="Acyl-CoA N-acyltransferases (Nat)"/>
    <property type="match status" value="1"/>
</dbReference>
<name>A0ABV5K7Q2_9ACTN</name>
<organism evidence="4 5">
    <name type="scientific">Nocardioides plantarum</name>
    <dbReference type="NCBI Taxonomy" id="29299"/>
    <lineage>
        <taxon>Bacteria</taxon>
        <taxon>Bacillati</taxon>
        <taxon>Actinomycetota</taxon>
        <taxon>Actinomycetes</taxon>
        <taxon>Propionibacteriales</taxon>
        <taxon>Nocardioidaceae</taxon>
        <taxon>Nocardioides</taxon>
    </lineage>
</organism>
<dbReference type="Proteomes" id="UP001589750">
    <property type="component" value="Unassembled WGS sequence"/>
</dbReference>
<feature type="domain" description="N-acetyltransferase" evidence="3">
    <location>
        <begin position="3"/>
        <end position="172"/>
    </location>
</feature>
<reference evidence="4 5" key="1">
    <citation type="submission" date="2024-09" db="EMBL/GenBank/DDBJ databases">
        <authorList>
            <person name="Sun Q."/>
            <person name="Mori K."/>
        </authorList>
    </citation>
    <scope>NUCLEOTIDE SEQUENCE [LARGE SCALE GENOMIC DNA]</scope>
    <source>
        <strain evidence="4 5">JCM 9626</strain>
    </source>
</reference>
<dbReference type="InterPro" id="IPR016181">
    <property type="entry name" value="Acyl_CoA_acyltransferase"/>
</dbReference>
<dbReference type="PROSITE" id="PS51186">
    <property type="entry name" value="GNAT"/>
    <property type="match status" value="1"/>
</dbReference>
<comment type="caution">
    <text evidence="4">The sequence shown here is derived from an EMBL/GenBank/DDBJ whole genome shotgun (WGS) entry which is preliminary data.</text>
</comment>
<gene>
    <name evidence="4" type="ORF">ACFFRI_06965</name>
</gene>
<proteinExistence type="predicted"/>
<dbReference type="RefSeq" id="WP_140011614.1">
    <property type="nucleotide sequence ID" value="NZ_JBHMDG010000009.1"/>
</dbReference>
<protein>
    <submittedName>
        <fullName evidence="4">GNAT family N-acetyltransferase</fullName>
    </submittedName>
</protein>